<evidence type="ECO:0000256" key="1">
    <source>
        <dbReference type="ARBA" id="ARBA00007532"/>
    </source>
</evidence>
<evidence type="ECO:0000256" key="2">
    <source>
        <dbReference type="ARBA" id="ARBA00022630"/>
    </source>
</evidence>
<keyword evidence="6" id="KW-1015">Disulfide bond</keyword>
<feature type="domain" description="Pyridine nucleotide-disulphide oxidoreductase dimerisation" evidence="11">
    <location>
        <begin position="342"/>
        <end position="449"/>
    </location>
</feature>
<evidence type="ECO:0000259" key="12">
    <source>
        <dbReference type="Pfam" id="PF07992"/>
    </source>
</evidence>
<comment type="similarity">
    <text evidence="1 10">Belongs to the class-I pyridine nucleotide-disulfide oxidoreductase family.</text>
</comment>
<dbReference type="InterPro" id="IPR023753">
    <property type="entry name" value="FAD/NAD-binding_dom"/>
</dbReference>
<keyword evidence="8" id="KW-0547">Nucleotide-binding</keyword>
<evidence type="ECO:0000256" key="4">
    <source>
        <dbReference type="ARBA" id="ARBA00022857"/>
    </source>
</evidence>
<keyword evidence="5 10" id="KW-0560">Oxidoreductase</keyword>
<proteinExistence type="inferred from homology"/>
<dbReference type="InterPro" id="IPR016156">
    <property type="entry name" value="FAD/NAD-linked_Rdtase_dimer_sf"/>
</dbReference>
<evidence type="ECO:0000313" key="14">
    <source>
        <dbReference type="Proteomes" id="UP000320314"/>
    </source>
</evidence>
<gene>
    <name evidence="13" type="ORF">FJU11_08245</name>
</gene>
<evidence type="ECO:0000256" key="8">
    <source>
        <dbReference type="PIRSR" id="PIRSR000350-3"/>
    </source>
</evidence>
<dbReference type="OrthoDB" id="9781772at2"/>
<name>A0A506U3J6_9HYPH</name>
<dbReference type="PIRSF" id="PIRSF000350">
    <property type="entry name" value="Mercury_reductase_MerA"/>
    <property type="match status" value="1"/>
</dbReference>
<accession>A0A506U3J6</accession>
<dbReference type="GO" id="GO:0003955">
    <property type="term" value="F:NAD(P)H dehydrogenase (quinone) activity"/>
    <property type="evidence" value="ECO:0007669"/>
    <property type="project" value="TreeGrafter"/>
</dbReference>
<dbReference type="Gene3D" id="3.30.390.30">
    <property type="match status" value="1"/>
</dbReference>
<dbReference type="FunFam" id="3.30.390.30:FF:000001">
    <property type="entry name" value="Dihydrolipoyl dehydrogenase"/>
    <property type="match status" value="1"/>
</dbReference>
<evidence type="ECO:0000259" key="11">
    <source>
        <dbReference type="Pfam" id="PF02852"/>
    </source>
</evidence>
<dbReference type="GO" id="GO:0050660">
    <property type="term" value="F:flavin adenine dinucleotide binding"/>
    <property type="evidence" value="ECO:0007669"/>
    <property type="project" value="TreeGrafter"/>
</dbReference>
<keyword evidence="7 10" id="KW-0676">Redox-active center</keyword>
<comment type="cofactor">
    <cofactor evidence="8">
        <name>FAD</name>
        <dbReference type="ChEBI" id="CHEBI:57692"/>
    </cofactor>
    <text evidence="8">Binds 1 FAD per subunit.</text>
</comment>
<feature type="binding site" evidence="8">
    <location>
        <position position="267"/>
    </location>
    <ligand>
        <name>NAD(+)</name>
        <dbReference type="ChEBI" id="CHEBI:57540"/>
    </ligand>
</feature>
<reference evidence="13 14" key="1">
    <citation type="submission" date="2019-06" db="EMBL/GenBank/DDBJ databases">
        <authorList>
            <person name="Li M."/>
        </authorList>
    </citation>
    <scope>NUCLEOTIDE SEQUENCE [LARGE SCALE GENOMIC DNA]</scope>
    <source>
        <strain evidence="13 14">BGMRC6574</strain>
    </source>
</reference>
<evidence type="ECO:0000313" key="13">
    <source>
        <dbReference type="EMBL" id="TPW28963.1"/>
    </source>
</evidence>
<keyword evidence="8" id="KW-0520">NAD</keyword>
<dbReference type="AlphaFoldDB" id="A0A506U3J6"/>
<protein>
    <submittedName>
        <fullName evidence="13">Dihydrolipoamide dehydrogenase</fullName>
    </submittedName>
</protein>
<dbReference type="PANTHER" id="PTHR43014">
    <property type="entry name" value="MERCURIC REDUCTASE"/>
    <property type="match status" value="1"/>
</dbReference>
<keyword evidence="4" id="KW-0521">NADP</keyword>
<dbReference type="PANTHER" id="PTHR43014:SF4">
    <property type="entry name" value="PYRIDINE NUCLEOTIDE-DISULFIDE OXIDOREDUCTASE RCLA-RELATED"/>
    <property type="match status" value="1"/>
</dbReference>
<keyword evidence="3 8" id="KW-0274">FAD</keyword>
<dbReference type="Proteomes" id="UP000320314">
    <property type="component" value="Unassembled WGS sequence"/>
</dbReference>
<feature type="binding site" evidence="8">
    <location>
        <position position="307"/>
    </location>
    <ligand>
        <name>FAD</name>
        <dbReference type="ChEBI" id="CHEBI:57692"/>
    </ligand>
</feature>
<dbReference type="SUPFAM" id="SSF51905">
    <property type="entry name" value="FAD/NAD(P)-binding domain"/>
    <property type="match status" value="1"/>
</dbReference>
<feature type="disulfide bond" description="Redox-active" evidence="9">
    <location>
        <begin position="44"/>
        <end position="49"/>
    </location>
</feature>
<dbReference type="InterPro" id="IPR004099">
    <property type="entry name" value="Pyr_nucl-diS_OxRdtase_dimer"/>
</dbReference>
<evidence type="ECO:0000256" key="6">
    <source>
        <dbReference type="ARBA" id="ARBA00023157"/>
    </source>
</evidence>
<dbReference type="InterPro" id="IPR012999">
    <property type="entry name" value="Pyr_OxRdtase_I_AS"/>
</dbReference>
<dbReference type="Pfam" id="PF07992">
    <property type="entry name" value="Pyr_redox_2"/>
    <property type="match status" value="1"/>
</dbReference>
<sequence>MAETLTPDICIIGAGSAGLTAAAAAAAFGVEVVLVERGAMGGDCLNHGCVPSKALIAAAHHAHAIAEAGAFGIHAGVPQIDFAAVMAHVRSVIETIAPNDSVERFEGLGVRVLRESARFVDERTVQAGSYAIRARRFILASGSRPAMPPVPGLDQVPVLTNETLFEQTSRPGHLLVLGAGPIGLEMAQAHRRLGAEVTVLDAARALGRDDRELVAVVLARLRAEGVTVHEEIAVNRAERAGEGIRLTFTSDGQEMSVTGDRLLVAIGRRANIEDLGLDAAGIVRDEKGIVLEPGLRTSNRRVYAIGDVAGHQQFTHVAGYQAGLAIQQILFRLPAREKPDLVPRVTYTDPELAEVGLGEEAARERHGTVHILRSPFADNDRAQTERRTEGSIKLVTTKRGRLVGVGIVGAGAGEMINLYALALTKKLSVADLRGLIAAYPTRGEAGKRAALSYYDGMTRKPAVRALVRFLRGFG</sequence>
<keyword evidence="14" id="KW-1185">Reference proteome</keyword>
<dbReference type="InterPro" id="IPR036188">
    <property type="entry name" value="FAD/NAD-bd_sf"/>
</dbReference>
<organism evidence="13 14">
    <name type="scientific">Pararhizobium mangrovi</name>
    <dbReference type="NCBI Taxonomy" id="2590452"/>
    <lineage>
        <taxon>Bacteria</taxon>
        <taxon>Pseudomonadati</taxon>
        <taxon>Pseudomonadota</taxon>
        <taxon>Alphaproteobacteria</taxon>
        <taxon>Hyphomicrobiales</taxon>
        <taxon>Rhizobiaceae</taxon>
        <taxon>Rhizobium/Agrobacterium group</taxon>
        <taxon>Pararhizobium</taxon>
    </lineage>
</organism>
<dbReference type="PRINTS" id="PR00411">
    <property type="entry name" value="PNDRDTASEI"/>
</dbReference>
<dbReference type="PROSITE" id="PS00076">
    <property type="entry name" value="PYRIDINE_REDOX_1"/>
    <property type="match status" value="1"/>
</dbReference>
<feature type="binding site" evidence="8">
    <location>
        <begin position="178"/>
        <end position="185"/>
    </location>
    <ligand>
        <name>NAD(+)</name>
        <dbReference type="ChEBI" id="CHEBI:57540"/>
    </ligand>
</feature>
<dbReference type="Pfam" id="PF02852">
    <property type="entry name" value="Pyr_redox_dim"/>
    <property type="match status" value="1"/>
</dbReference>
<evidence type="ECO:0000256" key="3">
    <source>
        <dbReference type="ARBA" id="ARBA00022827"/>
    </source>
</evidence>
<dbReference type="GO" id="GO:0016668">
    <property type="term" value="F:oxidoreductase activity, acting on a sulfur group of donors, NAD(P) as acceptor"/>
    <property type="evidence" value="ECO:0007669"/>
    <property type="project" value="InterPro"/>
</dbReference>
<feature type="binding site" evidence="8">
    <location>
        <position position="53"/>
    </location>
    <ligand>
        <name>FAD</name>
        <dbReference type="ChEBI" id="CHEBI:57692"/>
    </ligand>
</feature>
<comment type="caution">
    <text evidence="13">The sequence shown here is derived from an EMBL/GenBank/DDBJ whole genome shotgun (WGS) entry which is preliminary data.</text>
</comment>
<dbReference type="Gene3D" id="3.50.50.60">
    <property type="entry name" value="FAD/NAD(P)-binding domain"/>
    <property type="match status" value="2"/>
</dbReference>
<keyword evidence="2 10" id="KW-0285">Flavoprotein</keyword>
<dbReference type="SUPFAM" id="SSF55424">
    <property type="entry name" value="FAD/NAD-linked reductases, dimerisation (C-terminal) domain"/>
    <property type="match status" value="1"/>
</dbReference>
<evidence type="ECO:0000256" key="9">
    <source>
        <dbReference type="PIRSR" id="PIRSR000350-4"/>
    </source>
</evidence>
<dbReference type="InterPro" id="IPR001100">
    <property type="entry name" value="Pyr_nuc-diS_OxRdtase"/>
</dbReference>
<dbReference type="EMBL" id="VHLH01000013">
    <property type="protein sequence ID" value="TPW28963.1"/>
    <property type="molecule type" value="Genomic_DNA"/>
</dbReference>
<evidence type="ECO:0000256" key="10">
    <source>
        <dbReference type="RuleBase" id="RU003691"/>
    </source>
</evidence>
<evidence type="ECO:0000256" key="7">
    <source>
        <dbReference type="ARBA" id="ARBA00023284"/>
    </source>
</evidence>
<dbReference type="PRINTS" id="PR00368">
    <property type="entry name" value="FADPNR"/>
</dbReference>
<evidence type="ECO:0000256" key="5">
    <source>
        <dbReference type="ARBA" id="ARBA00023002"/>
    </source>
</evidence>
<dbReference type="RefSeq" id="WP_141166565.1">
    <property type="nucleotide sequence ID" value="NZ_VHLH01000013.1"/>
</dbReference>
<feature type="domain" description="FAD/NAD(P)-binding" evidence="12">
    <location>
        <begin position="8"/>
        <end position="322"/>
    </location>
</feature>